<evidence type="ECO:0000313" key="1">
    <source>
        <dbReference type="EMBL" id="QYD70126.1"/>
    </source>
</evidence>
<dbReference type="Proteomes" id="UP000826462">
    <property type="component" value="Chromosome 1"/>
</dbReference>
<protein>
    <submittedName>
        <fullName evidence="1">Uncharacterized protein</fullName>
    </submittedName>
</protein>
<accession>A0ABX8UNF3</accession>
<gene>
    <name evidence="1" type="ORF">KZJ38_07400</name>
</gene>
<sequence length="110" mass="12431">MALRHRNARLTNYNAREIDEFGKDGALFNEKHLSDHPTGSADRYAIVVRSLAPVGGSRPGKRFIRRLNRVAREKGYPTWAAFMHALSVNRQLFSAIQKIATNIGQRKEVA</sequence>
<organism evidence="1 2">
    <name type="scientific">Paraburkholderia edwinii</name>
    <dbReference type="NCBI Taxonomy" id="2861782"/>
    <lineage>
        <taxon>Bacteria</taxon>
        <taxon>Pseudomonadati</taxon>
        <taxon>Pseudomonadota</taxon>
        <taxon>Betaproteobacteria</taxon>
        <taxon>Burkholderiales</taxon>
        <taxon>Burkholderiaceae</taxon>
        <taxon>Paraburkholderia</taxon>
    </lineage>
</organism>
<keyword evidence="2" id="KW-1185">Reference proteome</keyword>
<evidence type="ECO:0000313" key="2">
    <source>
        <dbReference type="Proteomes" id="UP000826462"/>
    </source>
</evidence>
<name>A0ABX8UNF3_9BURK</name>
<dbReference type="EMBL" id="CP080095">
    <property type="protein sequence ID" value="QYD70126.1"/>
    <property type="molecule type" value="Genomic_DNA"/>
</dbReference>
<reference evidence="1 2" key="1">
    <citation type="submission" date="2021-07" db="EMBL/GenBank/DDBJ databases">
        <title>Paraburkholderia edwinii protects Aspergillus sp. from phenazines by acting as a toxin sponge.</title>
        <authorList>
            <person name="Dahlstrom K.M."/>
            <person name="Newman D.K."/>
        </authorList>
    </citation>
    <scope>NUCLEOTIDE SEQUENCE [LARGE SCALE GENOMIC DNA]</scope>
    <source>
        <strain evidence="1 2">Pe01</strain>
    </source>
</reference>
<dbReference type="RefSeq" id="WP_219799453.1">
    <property type="nucleotide sequence ID" value="NZ_CP080095.1"/>
</dbReference>
<proteinExistence type="predicted"/>